<dbReference type="GO" id="GO:0016787">
    <property type="term" value="F:hydrolase activity"/>
    <property type="evidence" value="ECO:0007669"/>
    <property type="project" value="UniProtKB-KW"/>
</dbReference>
<dbReference type="SMART" id="SM00849">
    <property type="entry name" value="Lactamase_B"/>
    <property type="match status" value="1"/>
</dbReference>
<dbReference type="GO" id="GO:0050313">
    <property type="term" value="F:sulfur dioxygenase activity"/>
    <property type="evidence" value="ECO:0007669"/>
    <property type="project" value="InterPro"/>
</dbReference>
<dbReference type="InterPro" id="IPR001763">
    <property type="entry name" value="Rhodanese-like_dom"/>
</dbReference>
<dbReference type="GO" id="GO:0070813">
    <property type="term" value="P:hydrogen sulfide metabolic process"/>
    <property type="evidence" value="ECO:0007669"/>
    <property type="project" value="TreeGrafter"/>
</dbReference>
<dbReference type="AlphaFoldDB" id="A0A2S9V6N9"/>
<dbReference type="PROSITE" id="PS50206">
    <property type="entry name" value="RHODANESE_3"/>
    <property type="match status" value="2"/>
</dbReference>
<dbReference type="InterPro" id="IPR044528">
    <property type="entry name" value="POD-like_MBL-fold"/>
</dbReference>
<dbReference type="Gene3D" id="3.40.250.10">
    <property type="entry name" value="Rhodanese-like domain"/>
    <property type="match status" value="2"/>
</dbReference>
<dbReference type="Proteomes" id="UP000238949">
    <property type="component" value="Unassembled WGS sequence"/>
</dbReference>
<dbReference type="InterPro" id="IPR001279">
    <property type="entry name" value="Metallo-B-lactamas"/>
</dbReference>
<dbReference type="Gene3D" id="3.60.15.10">
    <property type="entry name" value="Ribonuclease Z/Hydroxyacylglutathione hydrolase-like"/>
    <property type="match status" value="1"/>
</dbReference>
<dbReference type="InterPro" id="IPR036866">
    <property type="entry name" value="RibonucZ/Hydroxyglut_hydro"/>
</dbReference>
<dbReference type="CDD" id="cd07724">
    <property type="entry name" value="POD-like_MBL-fold"/>
    <property type="match status" value="1"/>
</dbReference>
<dbReference type="OrthoDB" id="9784009at2"/>
<dbReference type="GO" id="GO:0006749">
    <property type="term" value="P:glutathione metabolic process"/>
    <property type="evidence" value="ECO:0007669"/>
    <property type="project" value="InterPro"/>
</dbReference>
<dbReference type="CDD" id="cd00158">
    <property type="entry name" value="RHOD"/>
    <property type="match status" value="2"/>
</dbReference>
<organism evidence="3 4">
    <name type="scientific">Alteromonas alba</name>
    <dbReference type="NCBI Taxonomy" id="2079529"/>
    <lineage>
        <taxon>Bacteria</taxon>
        <taxon>Pseudomonadati</taxon>
        <taxon>Pseudomonadota</taxon>
        <taxon>Gammaproteobacteria</taxon>
        <taxon>Alteromonadales</taxon>
        <taxon>Alteromonadaceae</taxon>
        <taxon>Alteromonas/Salinimonas group</taxon>
        <taxon>Alteromonas</taxon>
    </lineage>
</organism>
<proteinExistence type="predicted"/>
<gene>
    <name evidence="3" type="ORF">C6Y40_18040</name>
</gene>
<sequence length="458" mass="50768">MFVESVKTPGIAHLSYLIGSDGEACVIDPQLDTQLYLALAGKHECRITTIIETHRNEDFISGAVALANQTGADIYHGKDADEPIEYAHKTVNGDKFEIGKWTLEVITTPGHTKDSICVLAIDNEQDGQPIGVFTGDTLFVSEVGRTDFYPEEKEKMAGQLYDSLQTLANLGDDIIVYPAHGAGSVCGSGMAAREFTTIGIEKRQNPGYQCTSKKAFIERKLKENHYIAPYFSKMEQSNVTGVDTPIPAVACQKLAPDVLPAWQKSAERPGILIDVRSHAQFRDCHYPGSLNLPGGLLSAYGGWFLDYSTPIALVADSHQQATESAEQLWRMGYQQISGYLTMVPKPDTVEAYQRQHVKAVTADKVDERIKAPRANWQLLDVRKQEEVENTEFKQAKHIYLGYLPEMHHQLDKSRHYTLACGSGKRATVAASYLLAQGFENVDVFIGSMQAWQSYQQDA</sequence>
<keyword evidence="1" id="KW-0479">Metal-binding</keyword>
<dbReference type="Pfam" id="PF00753">
    <property type="entry name" value="Lactamase_B"/>
    <property type="match status" value="1"/>
</dbReference>
<dbReference type="EMBL" id="PVNP01000192">
    <property type="protein sequence ID" value="PRO72084.1"/>
    <property type="molecule type" value="Genomic_DNA"/>
</dbReference>
<dbReference type="InterPro" id="IPR051682">
    <property type="entry name" value="Mito_Persulfide_Diox"/>
</dbReference>
<keyword evidence="4" id="KW-1185">Reference proteome</keyword>
<feature type="domain" description="Rhodanese" evidence="2">
    <location>
        <begin position="372"/>
        <end position="453"/>
    </location>
</feature>
<name>A0A2S9V6N9_9ALTE</name>
<protein>
    <submittedName>
        <fullName evidence="3">MBL fold metallo-hydrolase</fullName>
    </submittedName>
</protein>
<dbReference type="PANTHER" id="PTHR43084:SF1">
    <property type="entry name" value="PERSULFIDE DIOXYGENASE ETHE1, MITOCHONDRIAL"/>
    <property type="match status" value="1"/>
</dbReference>
<evidence type="ECO:0000313" key="4">
    <source>
        <dbReference type="Proteomes" id="UP000238949"/>
    </source>
</evidence>
<dbReference type="InterPro" id="IPR036873">
    <property type="entry name" value="Rhodanese-like_dom_sf"/>
</dbReference>
<comment type="caution">
    <text evidence="3">The sequence shown here is derived from an EMBL/GenBank/DDBJ whole genome shotgun (WGS) entry which is preliminary data.</text>
</comment>
<dbReference type="SUPFAM" id="SSF56281">
    <property type="entry name" value="Metallo-hydrolase/oxidoreductase"/>
    <property type="match status" value="1"/>
</dbReference>
<evidence type="ECO:0000256" key="1">
    <source>
        <dbReference type="ARBA" id="ARBA00022723"/>
    </source>
</evidence>
<dbReference type="PANTHER" id="PTHR43084">
    <property type="entry name" value="PERSULFIDE DIOXYGENASE ETHE1"/>
    <property type="match status" value="1"/>
</dbReference>
<accession>A0A2S9V6N9</accession>
<dbReference type="SUPFAM" id="SSF52821">
    <property type="entry name" value="Rhodanese/Cell cycle control phosphatase"/>
    <property type="match status" value="2"/>
</dbReference>
<evidence type="ECO:0000313" key="3">
    <source>
        <dbReference type="EMBL" id="PRO72084.1"/>
    </source>
</evidence>
<dbReference type="Pfam" id="PF00581">
    <property type="entry name" value="Rhodanese"/>
    <property type="match status" value="2"/>
</dbReference>
<feature type="domain" description="Rhodanese" evidence="2">
    <location>
        <begin position="266"/>
        <end position="348"/>
    </location>
</feature>
<evidence type="ECO:0000259" key="2">
    <source>
        <dbReference type="PROSITE" id="PS50206"/>
    </source>
</evidence>
<reference evidence="4" key="1">
    <citation type="journal article" date="2020" name="Int. J. Syst. Evol. Microbiol.">
        <title>Alteromonas alba sp. nov., a marine bacterium isolated from the seawater of the West Pacific Ocean.</title>
        <authorList>
            <person name="Sun C."/>
            <person name="Wu Y.-H."/>
            <person name="Xamxidin M."/>
            <person name="Cheng H."/>
            <person name="Xu X.-W."/>
        </authorList>
    </citation>
    <scope>NUCLEOTIDE SEQUENCE [LARGE SCALE GENOMIC DNA]</scope>
    <source>
        <strain evidence="4">190</strain>
    </source>
</reference>
<keyword evidence="3" id="KW-0378">Hydrolase</keyword>
<dbReference type="RefSeq" id="WP_105935798.1">
    <property type="nucleotide sequence ID" value="NZ_PVNP01000192.1"/>
</dbReference>
<dbReference type="GO" id="GO:0046872">
    <property type="term" value="F:metal ion binding"/>
    <property type="evidence" value="ECO:0007669"/>
    <property type="project" value="UniProtKB-KW"/>
</dbReference>
<dbReference type="SMART" id="SM00450">
    <property type="entry name" value="RHOD"/>
    <property type="match status" value="2"/>
</dbReference>